<evidence type="ECO:0000313" key="2">
    <source>
        <dbReference type="Proteomes" id="UP000050326"/>
    </source>
</evidence>
<sequence length="35" mass="4081">MILKELRINTNKNARNVFGVVINYGFEISLEENKL</sequence>
<dbReference type="Proteomes" id="UP000050326">
    <property type="component" value="Unassembled WGS sequence"/>
</dbReference>
<evidence type="ECO:0000313" key="1">
    <source>
        <dbReference type="EMBL" id="KPU45577.1"/>
    </source>
</evidence>
<dbReference type="EMBL" id="LKET01000021">
    <property type="protein sequence ID" value="KPU45577.1"/>
    <property type="molecule type" value="Genomic_DNA"/>
</dbReference>
<name>A0A0P8WCT7_9CLOT</name>
<accession>A0A0P8WCT7</accession>
<gene>
    <name evidence="1" type="ORF">OXPF_08100</name>
</gene>
<protein>
    <submittedName>
        <fullName evidence="1">Uncharacterized protein</fullName>
    </submittedName>
</protein>
<keyword evidence="2" id="KW-1185">Reference proteome</keyword>
<dbReference type="AlphaFoldDB" id="A0A0P8WCT7"/>
<proteinExistence type="predicted"/>
<organism evidence="1 2">
    <name type="scientific">Oxobacter pfennigii</name>
    <dbReference type="NCBI Taxonomy" id="36849"/>
    <lineage>
        <taxon>Bacteria</taxon>
        <taxon>Bacillati</taxon>
        <taxon>Bacillota</taxon>
        <taxon>Clostridia</taxon>
        <taxon>Eubacteriales</taxon>
        <taxon>Clostridiaceae</taxon>
        <taxon>Oxobacter</taxon>
    </lineage>
</organism>
<comment type="caution">
    <text evidence="1">The sequence shown here is derived from an EMBL/GenBank/DDBJ whole genome shotgun (WGS) entry which is preliminary data.</text>
</comment>
<dbReference type="STRING" id="36849.OXPF_08100"/>
<reference evidence="1 2" key="1">
    <citation type="submission" date="2015-09" db="EMBL/GenBank/DDBJ databases">
        <title>Genome sequence of Oxobacter pfennigii DSM 3222.</title>
        <authorList>
            <person name="Poehlein A."/>
            <person name="Bengelsdorf F.R."/>
            <person name="Schiel-Bengelsdorf B."/>
            <person name="Duerre P."/>
            <person name="Daniel R."/>
        </authorList>
    </citation>
    <scope>NUCLEOTIDE SEQUENCE [LARGE SCALE GENOMIC DNA]</scope>
    <source>
        <strain evidence="1 2">DSM 3222</strain>
    </source>
</reference>